<dbReference type="AlphaFoldDB" id="A0AAN7AYC6"/>
<dbReference type="EMBL" id="MU858588">
    <property type="protein sequence ID" value="KAK4205956.1"/>
    <property type="molecule type" value="Genomic_DNA"/>
</dbReference>
<evidence type="ECO:0000313" key="2">
    <source>
        <dbReference type="EMBL" id="KAK4205956.1"/>
    </source>
</evidence>
<accession>A0AAN7AYC6</accession>
<proteinExistence type="predicted"/>
<reference evidence="2" key="2">
    <citation type="submission" date="2023-05" db="EMBL/GenBank/DDBJ databases">
        <authorList>
            <consortium name="Lawrence Berkeley National Laboratory"/>
            <person name="Steindorff A."/>
            <person name="Hensen N."/>
            <person name="Bonometti L."/>
            <person name="Westerberg I."/>
            <person name="Brannstrom I.O."/>
            <person name="Guillou S."/>
            <person name="Cros-Aarteil S."/>
            <person name="Calhoun S."/>
            <person name="Haridas S."/>
            <person name="Kuo A."/>
            <person name="Mondo S."/>
            <person name="Pangilinan J."/>
            <person name="Riley R."/>
            <person name="Labutti K."/>
            <person name="Andreopoulos B."/>
            <person name="Lipzen A."/>
            <person name="Chen C."/>
            <person name="Yanf M."/>
            <person name="Daum C."/>
            <person name="Ng V."/>
            <person name="Clum A."/>
            <person name="Ohm R."/>
            <person name="Martin F."/>
            <person name="Silar P."/>
            <person name="Natvig D."/>
            <person name="Lalanne C."/>
            <person name="Gautier V."/>
            <person name="Ament-Velasquez S.L."/>
            <person name="Kruys A."/>
            <person name="Hutchinson M.I."/>
            <person name="Powell A.J."/>
            <person name="Barry K."/>
            <person name="Miller A.N."/>
            <person name="Grigoriev I.V."/>
            <person name="Debuchy R."/>
            <person name="Gladieux P."/>
            <person name="Thoren M.H."/>
            <person name="Johannesson H."/>
        </authorList>
    </citation>
    <scope>NUCLEOTIDE SEQUENCE</scope>
    <source>
        <strain evidence="2">PSN293</strain>
    </source>
</reference>
<keyword evidence="3" id="KW-1185">Reference proteome</keyword>
<sequence length="106" mass="11810">MSCNLFSKLIFLLSLYAVTPVSAAQFCFTEGPLFSDLTSDARDLDSAIYDFCNSTASSELRFGEDRGACYAFDNDLQLELLIANVAWASDEWLSNAACVDYYRNET</sequence>
<dbReference type="Proteomes" id="UP001301769">
    <property type="component" value="Unassembled WGS sequence"/>
</dbReference>
<name>A0AAN7AYC6_9PEZI</name>
<organism evidence="2 3">
    <name type="scientific">Rhypophila decipiens</name>
    <dbReference type="NCBI Taxonomy" id="261697"/>
    <lineage>
        <taxon>Eukaryota</taxon>
        <taxon>Fungi</taxon>
        <taxon>Dikarya</taxon>
        <taxon>Ascomycota</taxon>
        <taxon>Pezizomycotina</taxon>
        <taxon>Sordariomycetes</taxon>
        <taxon>Sordariomycetidae</taxon>
        <taxon>Sordariales</taxon>
        <taxon>Naviculisporaceae</taxon>
        <taxon>Rhypophila</taxon>
    </lineage>
</organism>
<reference evidence="2" key="1">
    <citation type="journal article" date="2023" name="Mol. Phylogenet. Evol.">
        <title>Genome-scale phylogeny and comparative genomics of the fungal order Sordariales.</title>
        <authorList>
            <person name="Hensen N."/>
            <person name="Bonometti L."/>
            <person name="Westerberg I."/>
            <person name="Brannstrom I.O."/>
            <person name="Guillou S."/>
            <person name="Cros-Aarteil S."/>
            <person name="Calhoun S."/>
            <person name="Haridas S."/>
            <person name="Kuo A."/>
            <person name="Mondo S."/>
            <person name="Pangilinan J."/>
            <person name="Riley R."/>
            <person name="LaButti K."/>
            <person name="Andreopoulos B."/>
            <person name="Lipzen A."/>
            <person name="Chen C."/>
            <person name="Yan M."/>
            <person name="Daum C."/>
            <person name="Ng V."/>
            <person name="Clum A."/>
            <person name="Steindorff A."/>
            <person name="Ohm R.A."/>
            <person name="Martin F."/>
            <person name="Silar P."/>
            <person name="Natvig D.O."/>
            <person name="Lalanne C."/>
            <person name="Gautier V."/>
            <person name="Ament-Velasquez S.L."/>
            <person name="Kruys A."/>
            <person name="Hutchinson M.I."/>
            <person name="Powell A.J."/>
            <person name="Barry K."/>
            <person name="Miller A.N."/>
            <person name="Grigoriev I.V."/>
            <person name="Debuchy R."/>
            <person name="Gladieux P."/>
            <person name="Hiltunen Thoren M."/>
            <person name="Johannesson H."/>
        </authorList>
    </citation>
    <scope>NUCLEOTIDE SEQUENCE</scope>
    <source>
        <strain evidence="2">PSN293</strain>
    </source>
</reference>
<feature type="non-terminal residue" evidence="2">
    <location>
        <position position="106"/>
    </location>
</feature>
<protein>
    <submittedName>
        <fullName evidence="2">Uncharacterized protein</fullName>
    </submittedName>
</protein>
<feature type="chain" id="PRO_5043007334" evidence="1">
    <location>
        <begin position="24"/>
        <end position="106"/>
    </location>
</feature>
<feature type="signal peptide" evidence="1">
    <location>
        <begin position="1"/>
        <end position="23"/>
    </location>
</feature>
<comment type="caution">
    <text evidence="2">The sequence shown here is derived from an EMBL/GenBank/DDBJ whole genome shotgun (WGS) entry which is preliminary data.</text>
</comment>
<evidence type="ECO:0000313" key="3">
    <source>
        <dbReference type="Proteomes" id="UP001301769"/>
    </source>
</evidence>
<evidence type="ECO:0000256" key="1">
    <source>
        <dbReference type="SAM" id="SignalP"/>
    </source>
</evidence>
<gene>
    <name evidence="2" type="ORF">QBC37DRAFT_381562</name>
</gene>
<keyword evidence="1" id="KW-0732">Signal</keyword>